<gene>
    <name evidence="6" type="ORF">AVDCRST_MAG68-1409</name>
</gene>
<organism evidence="6">
    <name type="scientific">uncultured Gemmatimonadota bacterium</name>
    <dbReference type="NCBI Taxonomy" id="203437"/>
    <lineage>
        <taxon>Bacteria</taxon>
        <taxon>Pseudomonadati</taxon>
        <taxon>Gemmatimonadota</taxon>
        <taxon>environmental samples</taxon>
    </lineage>
</organism>
<accession>A0A6J4KQR8</accession>
<name>A0A6J4KQR8_9BACT</name>
<reference evidence="6" key="1">
    <citation type="submission" date="2020-02" db="EMBL/GenBank/DDBJ databases">
        <authorList>
            <person name="Meier V. D."/>
        </authorList>
    </citation>
    <scope>NUCLEOTIDE SEQUENCE</scope>
    <source>
        <strain evidence="6">AVDCRST_MAG68</strain>
    </source>
</reference>
<dbReference type="AlphaFoldDB" id="A0A6J4KQR8"/>
<feature type="active site" description="Nucleophile" evidence="4">
    <location>
        <position position="56"/>
    </location>
</feature>
<dbReference type="PROSITE" id="PS51635">
    <property type="entry name" value="PNPLA"/>
    <property type="match status" value="1"/>
</dbReference>
<feature type="short sequence motif" description="GXGXXG" evidence="4">
    <location>
        <begin position="25"/>
        <end position="30"/>
    </location>
</feature>
<keyword evidence="3 4" id="KW-0443">Lipid metabolism</keyword>
<dbReference type="InterPro" id="IPR002641">
    <property type="entry name" value="PNPLA_dom"/>
</dbReference>
<comment type="caution">
    <text evidence="4">Lacks conserved residue(s) required for the propagation of feature annotation.</text>
</comment>
<dbReference type="InterPro" id="IPR016035">
    <property type="entry name" value="Acyl_Trfase/lysoPLipase"/>
</dbReference>
<protein>
    <submittedName>
        <fullName evidence="6">Patatin</fullName>
    </submittedName>
</protein>
<dbReference type="Gene3D" id="3.40.1090.10">
    <property type="entry name" value="Cytosolic phospholipase A2 catalytic domain"/>
    <property type="match status" value="1"/>
</dbReference>
<dbReference type="Pfam" id="PF01734">
    <property type="entry name" value="Patatin"/>
    <property type="match status" value="1"/>
</dbReference>
<dbReference type="InterPro" id="IPR050301">
    <property type="entry name" value="NTE"/>
</dbReference>
<evidence type="ECO:0000259" key="5">
    <source>
        <dbReference type="PROSITE" id="PS51635"/>
    </source>
</evidence>
<keyword evidence="1 4" id="KW-0378">Hydrolase</keyword>
<evidence type="ECO:0000256" key="1">
    <source>
        <dbReference type="ARBA" id="ARBA00022801"/>
    </source>
</evidence>
<dbReference type="SUPFAM" id="SSF52151">
    <property type="entry name" value="FabD/lysophospholipase-like"/>
    <property type="match status" value="1"/>
</dbReference>
<feature type="active site" description="Proton acceptor" evidence="4">
    <location>
        <position position="222"/>
    </location>
</feature>
<feature type="domain" description="PNPLA" evidence="5">
    <location>
        <begin position="21"/>
        <end position="235"/>
    </location>
</feature>
<proteinExistence type="predicted"/>
<evidence type="ECO:0000256" key="4">
    <source>
        <dbReference type="PROSITE-ProRule" id="PRU01161"/>
    </source>
</evidence>
<dbReference type="EMBL" id="CADCTW010000074">
    <property type="protein sequence ID" value="CAA9311989.1"/>
    <property type="molecule type" value="Genomic_DNA"/>
</dbReference>
<dbReference type="GO" id="GO:0016042">
    <property type="term" value="P:lipid catabolic process"/>
    <property type="evidence" value="ECO:0007669"/>
    <property type="project" value="UniProtKB-UniRule"/>
</dbReference>
<dbReference type="GO" id="GO:0016787">
    <property type="term" value="F:hydrolase activity"/>
    <property type="evidence" value="ECO:0007669"/>
    <property type="project" value="UniProtKB-UniRule"/>
</dbReference>
<evidence type="ECO:0000256" key="2">
    <source>
        <dbReference type="ARBA" id="ARBA00022963"/>
    </source>
</evidence>
<dbReference type="PANTHER" id="PTHR14226">
    <property type="entry name" value="NEUROPATHY TARGET ESTERASE/SWISS CHEESE D.MELANOGASTER"/>
    <property type="match status" value="1"/>
</dbReference>
<keyword evidence="2 4" id="KW-0442">Lipid degradation</keyword>
<feature type="short sequence motif" description="GXSXG" evidence="4">
    <location>
        <begin position="54"/>
        <end position="58"/>
    </location>
</feature>
<sequence length="389" mass="43258">MSRAKAPDRKRGTTDHGDLALVLTGGGARGAYQVGFLRYLSRAYPDLHIPILTGVSAGAINIALLAQHHGTFAQAADEMAALWEELTPERIFRVDTAALLGNMGRWGMRFARSARGESRARGVVDTEPLRSFLEEALAPVDGELTGIDYNLHRGTLRAAAIGTTSYTTGQSVIWVHGREIETWERPQRRSVQARLRVEHVMASAALPLFFPAVQIGDHWYGDGNVRLTAPLSPAMHLGAHKIIAVSTRYNRDFAEADQPQVQGYPPPAQVMGVLFDAVFLDLIDQDALRMQKMNEVLERVPKTRREGLRIVDLMVVRPSCDLARIAAQYEPRLQRPLRLLTRGLGTRETAAPDVLSMLMFQDDYVKRLIALGEEDAERRSEEIDAFMRA</sequence>
<evidence type="ECO:0000313" key="6">
    <source>
        <dbReference type="EMBL" id="CAA9311989.1"/>
    </source>
</evidence>
<evidence type="ECO:0000256" key="3">
    <source>
        <dbReference type="ARBA" id="ARBA00023098"/>
    </source>
</evidence>
<dbReference type="PANTHER" id="PTHR14226:SF57">
    <property type="entry name" value="BLR7027 PROTEIN"/>
    <property type="match status" value="1"/>
</dbReference>